<dbReference type="EMBL" id="HBGZ01031639">
    <property type="protein sequence ID" value="CAD9629881.1"/>
    <property type="molecule type" value="Transcribed_RNA"/>
</dbReference>
<name>A0A7S2Q1F1_9STRA</name>
<dbReference type="GO" id="GO:0008270">
    <property type="term" value="F:zinc ion binding"/>
    <property type="evidence" value="ECO:0007669"/>
    <property type="project" value="UniProtKB-KW"/>
</dbReference>
<dbReference type="Gene3D" id="6.10.140.2220">
    <property type="match status" value="1"/>
</dbReference>
<protein>
    <recommendedName>
        <fullName evidence="5">MYND-type domain-containing protein</fullName>
    </recommendedName>
</protein>
<gene>
    <name evidence="6" type="ORF">SMAR0320_LOCUS22582</name>
</gene>
<evidence type="ECO:0000256" key="3">
    <source>
        <dbReference type="ARBA" id="ARBA00022833"/>
    </source>
</evidence>
<dbReference type="Gene3D" id="1.25.40.20">
    <property type="entry name" value="Ankyrin repeat-containing domain"/>
    <property type="match status" value="1"/>
</dbReference>
<evidence type="ECO:0000256" key="1">
    <source>
        <dbReference type="ARBA" id="ARBA00022723"/>
    </source>
</evidence>
<evidence type="ECO:0000313" key="6">
    <source>
        <dbReference type="EMBL" id="CAD9629881.1"/>
    </source>
</evidence>
<evidence type="ECO:0000259" key="5">
    <source>
        <dbReference type="PROSITE" id="PS50865"/>
    </source>
</evidence>
<sequence length="568" mass="63617">MSEVCGNNNCNNLCGDPPRVCSKCKATPYCSRECQKKAWKLHKKLCASLNKGAAQQLHHDDHDEELISEQMHSMVLSSLYMFPRAAQEMYRLFKSTPKEEDDNYLECRVLKMKKLALTLDQCTKEEFMHSLVVLLHPTKTWLIEKPTSPLLILFQTGVNADALSTDKRTHLPDDSSYTCLCQIAQLSSAKSDMYNKNQVILGRQFLEVGGANVNARANAGMSFNFPLYNACASRLPTNPEFIQLLLEHGADPNMQTSVGETPLMNCLNYSVGVGIQLLSFEQYHMPINVNLRRYDGHNVLGMVNGSISRISGGTFKDGQETTPEKMEYLLKQLLEFKTLLEARGAMEYEGGDIQAKGGVDMIQQKDIKSSFLLEYDVSSLFNIDLNRGFDAPSWCSGERGFYIRDELAAQYEAHENKEYLHGNSGRGCGRKPQVGQRVVISAVLENDSCCEFVGKVVQTFAIPTDAHLKRMKTSSNPSDLYQVCCNCTKSDCPLTRTGKRFDILRKHGTVHTQQVLTTVKLTKASAGDPAIAAFFGVSKWYDILLRCDDTKLNMWQVAKIEPNQNPSS</sequence>
<evidence type="ECO:0000256" key="4">
    <source>
        <dbReference type="PROSITE-ProRule" id="PRU00134"/>
    </source>
</evidence>
<keyword evidence="3" id="KW-0862">Zinc</keyword>
<dbReference type="PROSITE" id="PS50865">
    <property type="entry name" value="ZF_MYND_2"/>
    <property type="match status" value="1"/>
</dbReference>
<accession>A0A7S2Q1F1</accession>
<reference evidence="6" key="1">
    <citation type="submission" date="2021-01" db="EMBL/GenBank/DDBJ databases">
        <authorList>
            <person name="Corre E."/>
            <person name="Pelletier E."/>
            <person name="Niang G."/>
            <person name="Scheremetjew M."/>
            <person name="Finn R."/>
            <person name="Kale V."/>
            <person name="Holt S."/>
            <person name="Cochrane G."/>
            <person name="Meng A."/>
            <person name="Brown T."/>
            <person name="Cohen L."/>
        </authorList>
    </citation>
    <scope>NUCLEOTIDE SEQUENCE</scope>
    <source>
        <strain evidence="6">SM1012Den-03</strain>
    </source>
</reference>
<feature type="domain" description="MYND-type" evidence="5">
    <location>
        <begin position="7"/>
        <end position="46"/>
    </location>
</feature>
<dbReference type="AlphaFoldDB" id="A0A7S2Q1F1"/>
<dbReference type="SUPFAM" id="SSF48403">
    <property type="entry name" value="Ankyrin repeat"/>
    <property type="match status" value="1"/>
</dbReference>
<dbReference type="InterPro" id="IPR036770">
    <property type="entry name" value="Ankyrin_rpt-contain_sf"/>
</dbReference>
<dbReference type="Pfam" id="PF01753">
    <property type="entry name" value="zf-MYND"/>
    <property type="match status" value="1"/>
</dbReference>
<keyword evidence="1" id="KW-0479">Metal-binding</keyword>
<dbReference type="InterPro" id="IPR002893">
    <property type="entry name" value="Znf_MYND"/>
</dbReference>
<keyword evidence="2 4" id="KW-0863">Zinc-finger</keyword>
<evidence type="ECO:0000256" key="2">
    <source>
        <dbReference type="ARBA" id="ARBA00022771"/>
    </source>
</evidence>
<organism evidence="6">
    <name type="scientific">Skeletonema marinoi</name>
    <dbReference type="NCBI Taxonomy" id="267567"/>
    <lineage>
        <taxon>Eukaryota</taxon>
        <taxon>Sar</taxon>
        <taxon>Stramenopiles</taxon>
        <taxon>Ochrophyta</taxon>
        <taxon>Bacillariophyta</taxon>
        <taxon>Coscinodiscophyceae</taxon>
        <taxon>Thalassiosirophycidae</taxon>
        <taxon>Thalassiosirales</taxon>
        <taxon>Skeletonemataceae</taxon>
        <taxon>Skeletonema</taxon>
        <taxon>Skeletonema marinoi-dohrnii complex</taxon>
    </lineage>
</organism>
<proteinExistence type="predicted"/>
<dbReference type="SUPFAM" id="SSF144232">
    <property type="entry name" value="HIT/MYND zinc finger-like"/>
    <property type="match status" value="1"/>
</dbReference>